<evidence type="ECO:0000313" key="2">
    <source>
        <dbReference type="Proteomes" id="UP000061348"/>
    </source>
</evidence>
<gene>
    <name evidence="1" type="ORF">PFLmoz3_05441</name>
</gene>
<protein>
    <submittedName>
        <fullName evidence="1">Uncharacterized protein</fullName>
    </submittedName>
</protein>
<evidence type="ECO:0000313" key="1">
    <source>
        <dbReference type="EMBL" id="KWV84921.1"/>
    </source>
</evidence>
<accession>A0A109LCA7</accession>
<proteinExistence type="predicted"/>
<name>A0A109LCA7_PSEFL</name>
<dbReference type="EMBL" id="LCYA01000149">
    <property type="protein sequence ID" value="KWV84921.1"/>
    <property type="molecule type" value="Genomic_DNA"/>
</dbReference>
<organism evidence="1 2">
    <name type="scientific">Pseudomonas fluorescens</name>
    <dbReference type="NCBI Taxonomy" id="294"/>
    <lineage>
        <taxon>Bacteria</taxon>
        <taxon>Pseudomonadati</taxon>
        <taxon>Pseudomonadota</taxon>
        <taxon>Gammaproteobacteria</taxon>
        <taxon>Pseudomonadales</taxon>
        <taxon>Pseudomonadaceae</taxon>
        <taxon>Pseudomonas</taxon>
    </lineage>
</organism>
<dbReference type="PATRIC" id="fig|294.194.peg.6036"/>
<reference evidence="1 2" key="1">
    <citation type="submission" date="2015-05" db="EMBL/GenBank/DDBJ databases">
        <title>A genomic and transcriptomic approach to investigate the blue pigment phenotype in Pseudomonas fluorescens.</title>
        <authorList>
            <person name="Andreani N.A."/>
            <person name="Cardazzo B."/>
        </authorList>
    </citation>
    <scope>NUCLEOTIDE SEQUENCE [LARGE SCALE GENOMIC DNA]</scope>
    <source>
        <strain evidence="1 2">Ps_22</strain>
    </source>
</reference>
<sequence length="258" mass="27508">MCIASGSHVGQQRPVFLADFDHVVQAGIVLIGHFSQAKVRALASVRRDHIVDDHRIVRGSHARQGLQLRLGAQLRVDVEADAVEIAVDGRGVLGARQATRLLQRAVVNALDADLGQGMPQGFVPQRLQHGAAFAGDNRGGVGREPHRRQGRSVTRPGLCIGLLPQAALPRIELGPLPRCVEHGMLHQPVHMVVVRRGHKLGTCRGEKGRCKHMRGVGGIRCIDLASSKCGRGLAPDGGGSDKNILTDTLLSGASPLPH</sequence>
<dbReference type="Proteomes" id="UP000061348">
    <property type="component" value="Unassembled WGS sequence"/>
</dbReference>
<dbReference type="AlphaFoldDB" id="A0A109LCA7"/>
<comment type="caution">
    <text evidence="1">The sequence shown here is derived from an EMBL/GenBank/DDBJ whole genome shotgun (WGS) entry which is preliminary data.</text>
</comment>